<dbReference type="AlphaFoldDB" id="A0A397V306"/>
<evidence type="ECO:0000256" key="1">
    <source>
        <dbReference type="SAM" id="MobiDB-lite"/>
    </source>
</evidence>
<evidence type="ECO:0000313" key="2">
    <source>
        <dbReference type="EMBL" id="RIB14313.1"/>
    </source>
</evidence>
<reference evidence="2 3" key="1">
    <citation type="submission" date="2018-06" db="EMBL/GenBank/DDBJ databases">
        <title>Comparative genomics reveals the genomic features of Rhizophagus irregularis, R. cerebriforme, R. diaphanum and Gigaspora rosea, and their symbiotic lifestyle signature.</title>
        <authorList>
            <person name="Morin E."/>
            <person name="San Clemente H."/>
            <person name="Chen E.C.H."/>
            <person name="De La Providencia I."/>
            <person name="Hainaut M."/>
            <person name="Kuo A."/>
            <person name="Kohler A."/>
            <person name="Murat C."/>
            <person name="Tang N."/>
            <person name="Roy S."/>
            <person name="Loubradou J."/>
            <person name="Henrissat B."/>
            <person name="Grigoriev I.V."/>
            <person name="Corradi N."/>
            <person name="Roux C."/>
            <person name="Martin F.M."/>
        </authorList>
    </citation>
    <scope>NUCLEOTIDE SEQUENCE [LARGE SCALE GENOMIC DNA]</scope>
    <source>
        <strain evidence="2 3">DAOM 194757</strain>
    </source>
</reference>
<keyword evidence="3" id="KW-1185">Reference proteome</keyword>
<gene>
    <name evidence="2" type="ORF">C2G38_2195494</name>
</gene>
<sequence>MSFYSQWYEQKVCLRGNPINNTSGDVGGSIRPTLSRQGSFEPVQADLTAAHVTVSSVKNRLVYNIEYKNSEGSIKSPSHSKQNSTVKGIHTRESSVSSTQLKTSAPHVGAAACSVVAKFQNSNHSRRHTRQGSSISENLITADQISSESLWEDWIVKYINEDKKSVAVEDDTMDDWIFERM</sequence>
<feature type="region of interest" description="Disordered" evidence="1">
    <location>
        <begin position="72"/>
        <end position="101"/>
    </location>
</feature>
<comment type="caution">
    <text evidence="2">The sequence shown here is derived from an EMBL/GenBank/DDBJ whole genome shotgun (WGS) entry which is preliminary data.</text>
</comment>
<accession>A0A397V306</accession>
<feature type="compositionally biased region" description="Polar residues" evidence="1">
    <location>
        <begin position="72"/>
        <end position="86"/>
    </location>
</feature>
<dbReference type="EMBL" id="QKWP01000843">
    <property type="protein sequence ID" value="RIB14313.1"/>
    <property type="molecule type" value="Genomic_DNA"/>
</dbReference>
<dbReference type="Proteomes" id="UP000266673">
    <property type="component" value="Unassembled WGS sequence"/>
</dbReference>
<evidence type="ECO:0000313" key="3">
    <source>
        <dbReference type="Proteomes" id="UP000266673"/>
    </source>
</evidence>
<name>A0A397V306_9GLOM</name>
<proteinExistence type="predicted"/>
<protein>
    <submittedName>
        <fullName evidence="2">Uncharacterized protein</fullName>
    </submittedName>
</protein>
<dbReference type="OrthoDB" id="2407269at2759"/>
<organism evidence="2 3">
    <name type="scientific">Gigaspora rosea</name>
    <dbReference type="NCBI Taxonomy" id="44941"/>
    <lineage>
        <taxon>Eukaryota</taxon>
        <taxon>Fungi</taxon>
        <taxon>Fungi incertae sedis</taxon>
        <taxon>Mucoromycota</taxon>
        <taxon>Glomeromycotina</taxon>
        <taxon>Glomeromycetes</taxon>
        <taxon>Diversisporales</taxon>
        <taxon>Gigasporaceae</taxon>
        <taxon>Gigaspora</taxon>
    </lineage>
</organism>